<evidence type="ECO:0000313" key="2">
    <source>
        <dbReference type="EMBL" id="SHJ33511.1"/>
    </source>
</evidence>
<keyword evidence="3" id="KW-1185">Reference proteome</keyword>
<dbReference type="SUPFAM" id="SSF53067">
    <property type="entry name" value="Actin-like ATPase domain"/>
    <property type="match status" value="2"/>
</dbReference>
<evidence type="ECO:0000259" key="1">
    <source>
        <dbReference type="Pfam" id="PF01869"/>
    </source>
</evidence>
<dbReference type="Proteomes" id="UP000184080">
    <property type="component" value="Unassembled WGS sequence"/>
</dbReference>
<dbReference type="Pfam" id="PF01869">
    <property type="entry name" value="BcrAD_BadFG"/>
    <property type="match status" value="1"/>
</dbReference>
<dbReference type="PANTHER" id="PTHR12862:SF0">
    <property type="entry name" value="N-ACETYL-D-GLUCOSAMINE KINASE"/>
    <property type="match status" value="1"/>
</dbReference>
<dbReference type="InterPro" id="IPR043129">
    <property type="entry name" value="ATPase_NBD"/>
</dbReference>
<dbReference type="InterPro" id="IPR039758">
    <property type="entry name" value="NAGK-like"/>
</dbReference>
<organism evidence="2 3">
    <name type="scientific">Clostridium amylolyticum</name>
    <dbReference type="NCBI Taxonomy" id="1121298"/>
    <lineage>
        <taxon>Bacteria</taxon>
        <taxon>Bacillati</taxon>
        <taxon>Bacillota</taxon>
        <taxon>Clostridia</taxon>
        <taxon>Eubacteriales</taxon>
        <taxon>Clostridiaceae</taxon>
        <taxon>Clostridium</taxon>
    </lineage>
</organism>
<dbReference type="Gene3D" id="3.30.420.40">
    <property type="match status" value="2"/>
</dbReference>
<dbReference type="RefSeq" id="WP_073007833.1">
    <property type="nucleotide sequence ID" value="NZ_FQZO01000004.1"/>
</dbReference>
<feature type="domain" description="ATPase BadF/BadG/BcrA/BcrD type" evidence="1">
    <location>
        <begin position="5"/>
        <end position="289"/>
    </location>
</feature>
<dbReference type="OrthoDB" id="9772633at2"/>
<sequence>MEYIIGVDGGGTKTEVVAYDLSGKELYRTQGGYGNLSVNIQEALNNIVTTIGECVAKLKEDECLFIALGLAGIESGKNKEIVTEKLKECFNVEVEAMNDADIALAALLKGEDGILTIAGTGSICYGISNNNKARAGGWGHLIGDEGSGYYISMAAIKHMSRRDDEGFSLDFISKSILSQLSLSTAQDIKGFVYSKSKADIASLATVVVNCAEAGDNIAIDILKKAGRDLAITTWEVCKKLELDEGVNIGIVGSVLKKCNIVSEAFEEELSQRLQSFNIVREDTSPAMGAYYIYHKKKAQK</sequence>
<dbReference type="PANTHER" id="PTHR12862">
    <property type="entry name" value="BADF TYPE ATPASE DOMAIN-CONTAINING PROTEIN"/>
    <property type="match status" value="1"/>
</dbReference>
<gene>
    <name evidence="2" type="ORF">SAMN05444401_2810</name>
</gene>
<dbReference type="CDD" id="cd24007">
    <property type="entry name" value="ASKHA_NBD_eukNAGK-like"/>
    <property type="match status" value="1"/>
</dbReference>
<evidence type="ECO:0000313" key="3">
    <source>
        <dbReference type="Proteomes" id="UP000184080"/>
    </source>
</evidence>
<reference evidence="2 3" key="1">
    <citation type="submission" date="2016-11" db="EMBL/GenBank/DDBJ databases">
        <authorList>
            <person name="Jaros S."/>
            <person name="Januszkiewicz K."/>
            <person name="Wedrychowicz H."/>
        </authorList>
    </citation>
    <scope>NUCLEOTIDE SEQUENCE [LARGE SCALE GENOMIC DNA]</scope>
    <source>
        <strain evidence="2 3">DSM 21864</strain>
    </source>
</reference>
<proteinExistence type="predicted"/>
<dbReference type="STRING" id="1121298.SAMN05444401_2810"/>
<dbReference type="EMBL" id="FQZO01000004">
    <property type="protein sequence ID" value="SHJ33511.1"/>
    <property type="molecule type" value="Genomic_DNA"/>
</dbReference>
<dbReference type="AlphaFoldDB" id="A0A1M6IGD5"/>
<dbReference type="InterPro" id="IPR002731">
    <property type="entry name" value="ATPase_BadF"/>
</dbReference>
<name>A0A1M6IGD5_9CLOT</name>
<protein>
    <submittedName>
        <fullName evidence="2">BadF-type ATPase</fullName>
    </submittedName>
</protein>
<accession>A0A1M6IGD5</accession>
<dbReference type="GO" id="GO:0045127">
    <property type="term" value="F:N-acetylglucosamine kinase activity"/>
    <property type="evidence" value="ECO:0007669"/>
    <property type="project" value="InterPro"/>
</dbReference>